<gene>
    <name evidence="2" type="ORF">CMU_042530</name>
</gene>
<dbReference type="EMBL" id="DS989726">
    <property type="protein sequence ID" value="EEA05180.1"/>
    <property type="molecule type" value="Genomic_DNA"/>
</dbReference>
<proteinExistence type="predicted"/>
<evidence type="ECO:0000313" key="3">
    <source>
        <dbReference type="Proteomes" id="UP000001460"/>
    </source>
</evidence>
<dbReference type="RefSeq" id="XP_002139529.1">
    <property type="nucleotide sequence ID" value="XM_002139493.1"/>
</dbReference>
<reference evidence="2" key="1">
    <citation type="submission" date="2008-06" db="EMBL/GenBank/DDBJ databases">
        <authorList>
            <person name="Lorenzi H."/>
            <person name="Inman J."/>
            <person name="Miller J."/>
            <person name="Schobel S."/>
            <person name="Amedeo P."/>
            <person name="Caler E.V."/>
            <person name="da Silva J."/>
        </authorList>
    </citation>
    <scope>NUCLEOTIDE SEQUENCE [LARGE SCALE GENOMIC DNA]</scope>
    <source>
        <strain evidence="2">RN66</strain>
    </source>
</reference>
<dbReference type="AlphaFoldDB" id="B6AAD9"/>
<protein>
    <submittedName>
        <fullName evidence="2">Uncharacterized protein</fullName>
    </submittedName>
</protein>
<organism evidence="2 3">
    <name type="scientific">Cryptosporidium muris (strain RN66)</name>
    <dbReference type="NCBI Taxonomy" id="441375"/>
    <lineage>
        <taxon>Eukaryota</taxon>
        <taxon>Sar</taxon>
        <taxon>Alveolata</taxon>
        <taxon>Apicomplexa</taxon>
        <taxon>Conoidasida</taxon>
        <taxon>Coccidia</taxon>
        <taxon>Eucoccidiorida</taxon>
        <taxon>Eimeriorina</taxon>
        <taxon>Cryptosporidiidae</taxon>
        <taxon>Cryptosporidium</taxon>
    </lineage>
</organism>
<evidence type="ECO:0000256" key="1">
    <source>
        <dbReference type="SAM" id="MobiDB-lite"/>
    </source>
</evidence>
<dbReference type="VEuPathDB" id="CryptoDB:CMU_042530"/>
<dbReference type="GeneID" id="6994427"/>
<dbReference type="Proteomes" id="UP000001460">
    <property type="component" value="Unassembled WGS sequence"/>
</dbReference>
<feature type="region of interest" description="Disordered" evidence="1">
    <location>
        <begin position="21"/>
        <end position="40"/>
    </location>
</feature>
<evidence type="ECO:0000313" key="2">
    <source>
        <dbReference type="EMBL" id="EEA05180.1"/>
    </source>
</evidence>
<dbReference type="OrthoDB" id="343690at2759"/>
<name>B6AAD9_CRYMR</name>
<feature type="compositionally biased region" description="Low complexity" evidence="1">
    <location>
        <begin position="27"/>
        <end position="37"/>
    </location>
</feature>
<accession>B6AAD9</accession>
<keyword evidence="3" id="KW-1185">Reference proteome</keyword>
<sequence>MIQGILNYWYSNGANNYSGIESKSDTESSLESETSSDSIDESHTLNWGFLDYVEHLLVVSRSMEASSELNSTNNPIFQSIWSKIDDRANLLHRLMLHKAEKIYKKGIKTVNIRNNQDILRNIQQYYFNIQVNIKLLNKPEFSNTEIKKIDLKTLIVLDSENCQQFEDKKSNKITAIEAIYIEAAKC</sequence>